<evidence type="ECO:0000256" key="5">
    <source>
        <dbReference type="ARBA" id="ARBA00022679"/>
    </source>
</evidence>
<dbReference type="InterPro" id="IPR011009">
    <property type="entry name" value="Kinase-like_dom_sf"/>
</dbReference>
<feature type="region of interest" description="Disordered" evidence="13">
    <location>
        <begin position="121"/>
        <end position="166"/>
    </location>
</feature>
<dbReference type="EC" id="2.7.11.22" evidence="2"/>
<keyword evidence="5" id="KW-0808">Transferase</keyword>
<dbReference type="eggNOG" id="KOG0594">
    <property type="taxonomic scope" value="Eukaryota"/>
</dbReference>
<evidence type="ECO:0000256" key="2">
    <source>
        <dbReference type="ARBA" id="ARBA00012425"/>
    </source>
</evidence>
<evidence type="ECO:0000256" key="1">
    <source>
        <dbReference type="ARBA" id="ARBA00006485"/>
    </source>
</evidence>
<organism evidence="16">
    <name type="scientific">Micromonas pusilla (strain CCMP1545)</name>
    <name type="common">Picoplanktonic green alga</name>
    <dbReference type="NCBI Taxonomy" id="564608"/>
    <lineage>
        <taxon>Eukaryota</taxon>
        <taxon>Viridiplantae</taxon>
        <taxon>Chlorophyta</taxon>
        <taxon>Mamiellophyceae</taxon>
        <taxon>Mamiellales</taxon>
        <taxon>Mamiellaceae</taxon>
        <taxon>Micromonas</taxon>
    </lineage>
</organism>
<dbReference type="OrthoDB" id="1732493at2759"/>
<evidence type="ECO:0000259" key="14">
    <source>
        <dbReference type="PROSITE" id="PS50011"/>
    </source>
</evidence>
<dbReference type="InterPro" id="IPR017441">
    <property type="entry name" value="Protein_kinase_ATP_BS"/>
</dbReference>
<evidence type="ECO:0000256" key="10">
    <source>
        <dbReference type="ARBA" id="ARBA00048367"/>
    </source>
</evidence>
<dbReference type="PROSITE" id="PS50011">
    <property type="entry name" value="PROTEIN_KINASE_DOM"/>
    <property type="match status" value="1"/>
</dbReference>
<dbReference type="RefSeq" id="XP_003061073.1">
    <property type="nucleotide sequence ID" value="XM_003061027.1"/>
</dbReference>
<dbReference type="FunFam" id="1.10.510.10:FF:000281">
    <property type="entry name" value="Cyclin-dependent kinase 2"/>
    <property type="match status" value="1"/>
</dbReference>
<dbReference type="InterPro" id="IPR008271">
    <property type="entry name" value="Ser/Thr_kinase_AS"/>
</dbReference>
<dbReference type="GO" id="GO:0005634">
    <property type="term" value="C:nucleus"/>
    <property type="evidence" value="ECO:0007669"/>
    <property type="project" value="TreeGrafter"/>
</dbReference>
<dbReference type="KEGG" id="mpp:MICPUCDRAFT_70812"/>
<dbReference type="GO" id="GO:0030332">
    <property type="term" value="F:cyclin binding"/>
    <property type="evidence" value="ECO:0007669"/>
    <property type="project" value="TreeGrafter"/>
</dbReference>
<comment type="catalytic activity">
    <reaction evidence="10">
        <text>L-seryl-[protein] + ATP = O-phospho-L-seryl-[protein] + ADP + H(+)</text>
        <dbReference type="Rhea" id="RHEA:17989"/>
        <dbReference type="Rhea" id="RHEA-COMP:9863"/>
        <dbReference type="Rhea" id="RHEA-COMP:11604"/>
        <dbReference type="ChEBI" id="CHEBI:15378"/>
        <dbReference type="ChEBI" id="CHEBI:29999"/>
        <dbReference type="ChEBI" id="CHEBI:30616"/>
        <dbReference type="ChEBI" id="CHEBI:83421"/>
        <dbReference type="ChEBI" id="CHEBI:456216"/>
        <dbReference type="EC" id="2.7.11.22"/>
    </reaction>
</comment>
<comment type="similarity">
    <text evidence="1">Belongs to the protein kinase superfamily. CMGC Ser/Thr protein kinase family. CDC2/CDKX subfamily.</text>
</comment>
<dbReference type="GO" id="GO:0005524">
    <property type="term" value="F:ATP binding"/>
    <property type="evidence" value="ECO:0007669"/>
    <property type="project" value="UniProtKB-UniRule"/>
</dbReference>
<dbReference type="SMART" id="SM00220">
    <property type="entry name" value="S_TKc"/>
    <property type="match status" value="1"/>
</dbReference>
<keyword evidence="7" id="KW-0418">Kinase</keyword>
<evidence type="ECO:0000256" key="11">
    <source>
        <dbReference type="PROSITE-ProRule" id="PRU10141"/>
    </source>
</evidence>
<evidence type="ECO:0000256" key="7">
    <source>
        <dbReference type="ARBA" id="ARBA00022777"/>
    </source>
</evidence>
<evidence type="ECO:0000256" key="9">
    <source>
        <dbReference type="ARBA" id="ARBA00047811"/>
    </source>
</evidence>
<dbReference type="AlphaFoldDB" id="C1N063"/>
<evidence type="ECO:0000256" key="4">
    <source>
        <dbReference type="ARBA" id="ARBA00022553"/>
    </source>
</evidence>
<keyword evidence="8 11" id="KW-0067">ATP-binding</keyword>
<gene>
    <name evidence="15" type="ORF">MICPUCDRAFT_70812</name>
</gene>
<keyword evidence="6 11" id="KW-0547">Nucleotide-binding</keyword>
<evidence type="ECO:0000313" key="15">
    <source>
        <dbReference type="EMBL" id="EEH54723.1"/>
    </source>
</evidence>
<accession>C1N063</accession>
<dbReference type="GO" id="GO:0007165">
    <property type="term" value="P:signal transduction"/>
    <property type="evidence" value="ECO:0007669"/>
    <property type="project" value="TreeGrafter"/>
</dbReference>
<evidence type="ECO:0000256" key="6">
    <source>
        <dbReference type="ARBA" id="ARBA00022741"/>
    </source>
</evidence>
<dbReference type="PANTHER" id="PTHR24056:SF254">
    <property type="entry name" value="CYCLIN-DEPENDENT KINASE 2"/>
    <property type="match status" value="1"/>
</dbReference>
<evidence type="ECO:0000313" key="16">
    <source>
        <dbReference type="Proteomes" id="UP000001876"/>
    </source>
</evidence>
<dbReference type="GO" id="GO:0005737">
    <property type="term" value="C:cytoplasm"/>
    <property type="evidence" value="ECO:0007669"/>
    <property type="project" value="TreeGrafter"/>
</dbReference>
<proteinExistence type="inferred from homology"/>
<sequence>MGHSINEAYEKLEKIGQGTYGKVYKARDRSTGRLVALKKTRLEVRVSFSRAFARRARRRRPRSGRRCRGFFCSKPRAMVFIAGGTAARCARSRGRASRASRLSRDARPLRVHEGSARLRYPRTRSNRARRGRFRGEATREKKARPTRALTRPHPPPRLSPRHQMEEEGVPSTALREVSLLQMLSESAFIVRLLKVEHVEEDGKAMLYLVFEYLDQDLKNFMDLTGRGPANPLAKSVVQDFMYQLCLGCAHLHRHGVMHRDLKPQNLLVDKAKNVIKVADLGLGRAFSVPVKSYTHEIVTLWYRAPEVLLGGSHYSTPVDIWSVGCIFAELARKQPLFPGDSELQQLLHVFKLLGTPSEETWPGVTRLRDWHEFPQWQAQDLSKVIPQLDAHGIDLMKKMLVYDPAKRIHATEALEHPYFDSLDKSRYAKIEASFEKENRKAN</sequence>
<dbReference type="GeneID" id="9686779"/>
<dbReference type="PANTHER" id="PTHR24056">
    <property type="entry name" value="CELL DIVISION PROTEIN KINASE"/>
    <property type="match status" value="1"/>
</dbReference>
<name>C1N063_MICPC</name>
<dbReference type="GO" id="GO:0010468">
    <property type="term" value="P:regulation of gene expression"/>
    <property type="evidence" value="ECO:0007669"/>
    <property type="project" value="TreeGrafter"/>
</dbReference>
<dbReference type="InterPro" id="IPR050108">
    <property type="entry name" value="CDK"/>
</dbReference>
<dbReference type="Proteomes" id="UP000001876">
    <property type="component" value="Unassembled WGS sequence"/>
</dbReference>
<feature type="domain" description="Protein kinase" evidence="14">
    <location>
        <begin position="9"/>
        <end position="419"/>
    </location>
</feature>
<dbReference type="InterPro" id="IPR000719">
    <property type="entry name" value="Prot_kinase_dom"/>
</dbReference>
<keyword evidence="16" id="KW-1185">Reference proteome</keyword>
<dbReference type="STRING" id="564608.C1N063"/>
<dbReference type="Pfam" id="PF00069">
    <property type="entry name" value="Pkinase"/>
    <property type="match status" value="1"/>
</dbReference>
<dbReference type="GO" id="GO:0010389">
    <property type="term" value="P:regulation of G2/M transition of mitotic cell cycle"/>
    <property type="evidence" value="ECO:0007669"/>
    <property type="project" value="TreeGrafter"/>
</dbReference>
<evidence type="ECO:0000256" key="12">
    <source>
        <dbReference type="RuleBase" id="RU000304"/>
    </source>
</evidence>
<dbReference type="PROSITE" id="PS00107">
    <property type="entry name" value="PROTEIN_KINASE_ATP"/>
    <property type="match status" value="1"/>
</dbReference>
<comment type="catalytic activity">
    <reaction evidence="9">
        <text>L-threonyl-[protein] + ATP = O-phospho-L-threonyl-[protein] + ADP + H(+)</text>
        <dbReference type="Rhea" id="RHEA:46608"/>
        <dbReference type="Rhea" id="RHEA-COMP:11060"/>
        <dbReference type="Rhea" id="RHEA-COMP:11605"/>
        <dbReference type="ChEBI" id="CHEBI:15378"/>
        <dbReference type="ChEBI" id="CHEBI:30013"/>
        <dbReference type="ChEBI" id="CHEBI:30616"/>
        <dbReference type="ChEBI" id="CHEBI:61977"/>
        <dbReference type="ChEBI" id="CHEBI:456216"/>
        <dbReference type="EC" id="2.7.11.22"/>
    </reaction>
</comment>
<protein>
    <recommendedName>
        <fullName evidence="2">cyclin-dependent kinase</fullName>
        <ecNumber evidence="2">2.7.11.22</ecNumber>
    </recommendedName>
</protein>
<dbReference type="PROSITE" id="PS00108">
    <property type="entry name" value="PROTEIN_KINASE_ST"/>
    <property type="match status" value="1"/>
</dbReference>
<dbReference type="SUPFAM" id="SSF56112">
    <property type="entry name" value="Protein kinase-like (PK-like)"/>
    <property type="match status" value="1"/>
</dbReference>
<dbReference type="GO" id="GO:0000307">
    <property type="term" value="C:cyclin-dependent protein kinase holoenzyme complex"/>
    <property type="evidence" value="ECO:0007669"/>
    <property type="project" value="TreeGrafter"/>
</dbReference>
<evidence type="ECO:0000256" key="3">
    <source>
        <dbReference type="ARBA" id="ARBA00022527"/>
    </source>
</evidence>
<dbReference type="Gene3D" id="1.10.510.10">
    <property type="entry name" value="Transferase(Phosphotransferase) domain 1"/>
    <property type="match status" value="1"/>
</dbReference>
<dbReference type="EMBL" id="GG663743">
    <property type="protein sequence ID" value="EEH54723.1"/>
    <property type="molecule type" value="Genomic_DNA"/>
</dbReference>
<dbReference type="GO" id="GO:0004693">
    <property type="term" value="F:cyclin-dependent protein serine/threonine kinase activity"/>
    <property type="evidence" value="ECO:0007669"/>
    <property type="project" value="UniProtKB-EC"/>
</dbReference>
<evidence type="ECO:0000256" key="13">
    <source>
        <dbReference type="SAM" id="MobiDB-lite"/>
    </source>
</evidence>
<evidence type="ECO:0000256" key="8">
    <source>
        <dbReference type="ARBA" id="ARBA00022840"/>
    </source>
</evidence>
<reference evidence="15 16" key="1">
    <citation type="journal article" date="2009" name="Science">
        <title>Green evolution and dynamic adaptations revealed by genomes of the marine picoeukaryotes Micromonas.</title>
        <authorList>
            <person name="Worden A.Z."/>
            <person name="Lee J.H."/>
            <person name="Mock T."/>
            <person name="Rouze P."/>
            <person name="Simmons M.P."/>
            <person name="Aerts A.L."/>
            <person name="Allen A.E."/>
            <person name="Cuvelier M.L."/>
            <person name="Derelle E."/>
            <person name="Everett M.V."/>
            <person name="Foulon E."/>
            <person name="Grimwood J."/>
            <person name="Gundlach H."/>
            <person name="Henrissat B."/>
            <person name="Napoli C."/>
            <person name="McDonald S.M."/>
            <person name="Parker M.S."/>
            <person name="Rombauts S."/>
            <person name="Salamov A."/>
            <person name="Von Dassow P."/>
            <person name="Badger J.H."/>
            <person name="Coutinho P.M."/>
            <person name="Demir E."/>
            <person name="Dubchak I."/>
            <person name="Gentemann C."/>
            <person name="Eikrem W."/>
            <person name="Gready J.E."/>
            <person name="John U."/>
            <person name="Lanier W."/>
            <person name="Lindquist E.A."/>
            <person name="Lucas S."/>
            <person name="Mayer K.F."/>
            <person name="Moreau H."/>
            <person name="Not F."/>
            <person name="Otillar R."/>
            <person name="Panaud O."/>
            <person name="Pangilinan J."/>
            <person name="Paulsen I."/>
            <person name="Piegu B."/>
            <person name="Poliakov A."/>
            <person name="Robbens S."/>
            <person name="Schmutz J."/>
            <person name="Toulza E."/>
            <person name="Wyss T."/>
            <person name="Zelensky A."/>
            <person name="Zhou K."/>
            <person name="Armbrust E.V."/>
            <person name="Bhattacharya D."/>
            <person name="Goodenough U.W."/>
            <person name="Van de Peer Y."/>
            <person name="Grigoriev I.V."/>
        </authorList>
    </citation>
    <scope>NUCLEOTIDE SEQUENCE [LARGE SCALE GENOMIC DNA]</scope>
    <source>
        <strain evidence="15 16">CCMP1545</strain>
    </source>
</reference>
<dbReference type="Gene3D" id="3.30.200.20">
    <property type="entry name" value="Phosphorylase Kinase, domain 1"/>
    <property type="match status" value="2"/>
</dbReference>
<feature type="binding site" evidence="11">
    <location>
        <position position="38"/>
    </location>
    <ligand>
        <name>ATP</name>
        <dbReference type="ChEBI" id="CHEBI:30616"/>
    </ligand>
</feature>
<keyword evidence="3 12" id="KW-0723">Serine/threonine-protein kinase</keyword>
<keyword evidence="4" id="KW-0597">Phosphoprotein</keyword>
<feature type="compositionally biased region" description="Basic residues" evidence="13">
    <location>
        <begin position="121"/>
        <end position="132"/>
    </location>
</feature>
<dbReference type="GO" id="GO:0000082">
    <property type="term" value="P:G1/S transition of mitotic cell cycle"/>
    <property type="evidence" value="ECO:0007669"/>
    <property type="project" value="TreeGrafter"/>
</dbReference>
<dbReference type="OMA" id="MYTGSAL"/>